<keyword evidence="3" id="KW-1185">Reference proteome</keyword>
<sequence length="295" mass="33863">MRNRAKIQGVFSAKKKSVIGTGTTKKRTEQTTYWYAEEQDNGVLTVQALNTNYIPTGPQAAVEMDMFLKDYHPEPEIYLQKVIPNIDKLEKTITLGESHRAKGESYSAEYEFNKAMSLDELNVRVNFGLGLTYLDRGEMERADDIFKRLIGLESCYEPQHKHLFNEFGISLRKNGMLKQALEYYLRAEKLVEEDENLHLNIARVHFEQGDLKSCLAHLRRALRLNKSLEEACIFLNFLKGKGFIEECTLDQVIEKTADDKKALESLLKSNPTPEIQTTSTQARKNESLTDELNFL</sequence>
<dbReference type="OrthoDB" id="5451353at2"/>
<dbReference type="RefSeq" id="WP_015850513.1">
    <property type="nucleotide sequence ID" value="NC_012881.1"/>
</dbReference>
<dbReference type="PROSITE" id="PS50005">
    <property type="entry name" value="TPR"/>
    <property type="match status" value="1"/>
</dbReference>
<dbReference type="Gene3D" id="1.25.40.10">
    <property type="entry name" value="Tetratricopeptide repeat domain"/>
    <property type="match status" value="1"/>
</dbReference>
<proteinExistence type="predicted"/>
<protein>
    <submittedName>
        <fullName evidence="2">Tetratricopeptide TPR_2 repeat protein</fullName>
    </submittedName>
</protein>
<name>C6BYA3_MARSD</name>
<accession>C6BYA3</accession>
<dbReference type="InterPro" id="IPR011990">
    <property type="entry name" value="TPR-like_helical_dom_sf"/>
</dbReference>
<dbReference type="STRING" id="526222.Desal_0628"/>
<keyword evidence="1" id="KW-0802">TPR repeat</keyword>
<dbReference type="SUPFAM" id="SSF48452">
    <property type="entry name" value="TPR-like"/>
    <property type="match status" value="1"/>
</dbReference>
<dbReference type="AlphaFoldDB" id="C6BYA3"/>
<dbReference type="SMART" id="SM00028">
    <property type="entry name" value="TPR"/>
    <property type="match status" value="4"/>
</dbReference>
<dbReference type="EMBL" id="CP001649">
    <property type="protein sequence ID" value="ACS78694.1"/>
    <property type="molecule type" value="Genomic_DNA"/>
</dbReference>
<dbReference type="Pfam" id="PF13432">
    <property type="entry name" value="TPR_16"/>
    <property type="match status" value="1"/>
</dbReference>
<evidence type="ECO:0000313" key="2">
    <source>
        <dbReference type="EMBL" id="ACS78694.1"/>
    </source>
</evidence>
<dbReference type="KEGG" id="dsa:Desal_0628"/>
<organism evidence="2 3">
    <name type="scientific">Maridesulfovibrio salexigens (strain ATCC 14822 / DSM 2638 / NCIMB 8403 / VKM B-1763)</name>
    <name type="common">Desulfovibrio salexigens</name>
    <dbReference type="NCBI Taxonomy" id="526222"/>
    <lineage>
        <taxon>Bacteria</taxon>
        <taxon>Pseudomonadati</taxon>
        <taxon>Thermodesulfobacteriota</taxon>
        <taxon>Desulfovibrionia</taxon>
        <taxon>Desulfovibrionales</taxon>
        <taxon>Desulfovibrionaceae</taxon>
        <taxon>Maridesulfovibrio</taxon>
    </lineage>
</organism>
<dbReference type="HOGENOM" id="CLU_069326_1_0_7"/>
<evidence type="ECO:0000313" key="3">
    <source>
        <dbReference type="Proteomes" id="UP000002601"/>
    </source>
</evidence>
<dbReference type="InterPro" id="IPR019734">
    <property type="entry name" value="TPR_rpt"/>
</dbReference>
<dbReference type="eggNOG" id="COG0457">
    <property type="taxonomic scope" value="Bacteria"/>
</dbReference>
<evidence type="ECO:0000256" key="1">
    <source>
        <dbReference type="PROSITE-ProRule" id="PRU00339"/>
    </source>
</evidence>
<feature type="repeat" description="TPR" evidence="1">
    <location>
        <begin position="123"/>
        <end position="156"/>
    </location>
</feature>
<dbReference type="Proteomes" id="UP000002601">
    <property type="component" value="Chromosome"/>
</dbReference>
<reference evidence="2 3" key="1">
    <citation type="submission" date="2009-06" db="EMBL/GenBank/DDBJ databases">
        <title>Complete sequence of Desulfovibrio salexigens DSM 2638.</title>
        <authorList>
            <consortium name="US DOE Joint Genome Institute"/>
            <person name="Lucas S."/>
            <person name="Copeland A."/>
            <person name="Lapidus A."/>
            <person name="Glavina del Rio T."/>
            <person name="Tice H."/>
            <person name="Bruce D."/>
            <person name="Goodwin L."/>
            <person name="Pitluck S."/>
            <person name="Munk A.C."/>
            <person name="Brettin T."/>
            <person name="Detter J.C."/>
            <person name="Han C."/>
            <person name="Tapia R."/>
            <person name="Larimer F."/>
            <person name="Land M."/>
            <person name="Hauser L."/>
            <person name="Kyrpides N."/>
            <person name="Anderson I."/>
            <person name="Wall J.D."/>
            <person name="Arkin A.P."/>
            <person name="Dehal P."/>
            <person name="Chivian D."/>
            <person name="Giles B."/>
            <person name="Hazen T.C."/>
        </authorList>
    </citation>
    <scope>NUCLEOTIDE SEQUENCE [LARGE SCALE GENOMIC DNA]</scope>
    <source>
        <strain evidence="3">ATCC 14822 / DSM 2638 / NCIMB 8403 / VKM B-1763</strain>
    </source>
</reference>
<dbReference type="Pfam" id="PF13181">
    <property type="entry name" value="TPR_8"/>
    <property type="match status" value="1"/>
</dbReference>
<gene>
    <name evidence="2" type="ordered locus">Desal_0628</name>
</gene>